<comment type="caution">
    <text evidence="5">The sequence shown here is derived from an EMBL/GenBank/DDBJ whole genome shotgun (WGS) entry which is preliminary data.</text>
</comment>
<dbReference type="PANTHER" id="PTHR47966:SF51">
    <property type="entry name" value="BETA-SITE APP-CLEAVING ENZYME, ISOFORM A-RELATED"/>
    <property type="match status" value="1"/>
</dbReference>
<reference evidence="5" key="1">
    <citation type="submission" date="2023-01" db="EMBL/GenBank/DDBJ databases">
        <authorList>
            <person name="Van Ghelder C."/>
            <person name="Rancurel C."/>
        </authorList>
    </citation>
    <scope>NUCLEOTIDE SEQUENCE</scope>
    <source>
        <strain evidence="5">CNCM I-4278</strain>
    </source>
</reference>
<dbReference type="InterPro" id="IPR033121">
    <property type="entry name" value="PEPTIDASE_A1"/>
</dbReference>
<dbReference type="Pfam" id="PF00026">
    <property type="entry name" value="Asp"/>
    <property type="match status" value="1"/>
</dbReference>
<dbReference type="EMBL" id="CAOQHR010000002">
    <property type="protein sequence ID" value="CAI6292567.1"/>
    <property type="molecule type" value="Genomic_DNA"/>
</dbReference>
<dbReference type="InterPro" id="IPR021109">
    <property type="entry name" value="Peptidase_aspartic_dom_sf"/>
</dbReference>
<gene>
    <name evidence="5" type="ORF">PDIGIT_LOCUS2514</name>
</gene>
<evidence type="ECO:0000313" key="5">
    <source>
        <dbReference type="EMBL" id="CAI6292567.1"/>
    </source>
</evidence>
<dbReference type="SUPFAM" id="SSF50630">
    <property type="entry name" value="Acid proteases"/>
    <property type="match status" value="1"/>
</dbReference>
<keyword evidence="3" id="KW-1133">Transmembrane helix</keyword>
<evidence type="ECO:0000259" key="4">
    <source>
        <dbReference type="PROSITE" id="PS51767"/>
    </source>
</evidence>
<accession>A0A9W4U7D4</accession>
<dbReference type="PANTHER" id="PTHR47966">
    <property type="entry name" value="BETA-SITE APP-CLEAVING ENZYME, ISOFORM A-RELATED"/>
    <property type="match status" value="1"/>
</dbReference>
<dbReference type="PROSITE" id="PS51767">
    <property type="entry name" value="PEPTIDASE_A1"/>
    <property type="match status" value="1"/>
</dbReference>
<dbReference type="Gene3D" id="2.40.70.10">
    <property type="entry name" value="Acid Proteases"/>
    <property type="match status" value="2"/>
</dbReference>
<evidence type="ECO:0000256" key="3">
    <source>
        <dbReference type="SAM" id="Phobius"/>
    </source>
</evidence>
<dbReference type="GO" id="GO:0004190">
    <property type="term" value="F:aspartic-type endopeptidase activity"/>
    <property type="evidence" value="ECO:0007669"/>
    <property type="project" value="InterPro"/>
</dbReference>
<dbReference type="GO" id="GO:0000324">
    <property type="term" value="C:fungal-type vacuole"/>
    <property type="evidence" value="ECO:0007669"/>
    <property type="project" value="TreeGrafter"/>
</dbReference>
<proteinExistence type="inferred from homology"/>
<feature type="compositionally biased region" description="Polar residues" evidence="2">
    <location>
        <begin position="450"/>
        <end position="466"/>
    </location>
</feature>
<feature type="region of interest" description="Disordered" evidence="2">
    <location>
        <begin position="450"/>
        <end position="475"/>
    </location>
</feature>
<dbReference type="OrthoDB" id="4074350at2759"/>
<sequence>MNQSAYPPPIVVSPSGNWDGNDGSWSTFIVRVGSPEQLFRVLPSTADSKTLVPMPEGCTESDPEDCGESRGVFVVDGHPSNGFQHNRSTTWNQVGLYKLGLEENLNYTGAALYGLDNLGLNVPQSGGVTLPRQIVGGVATKDYYLGHFGLGDRPTNFSDSEHPQPSYLRTLRDEEKIPSMSYGYTAGASYRTPQITGSLVLGGYDETRRKNIETSFPFDPSGSHMISLTVQSIDTTNSLLGPMTVHDTPFYVNIDSTIPHLWLPVQACEKFEQVFGLQYDPTTQLYLVNSTSHDRLKQMNPSINFQLGASRDPNRVVNINFPYGAFDLQASHPFYPNATNYFPIRRANETQFTLGRTFLQEAYLITDYENQNFSISQAAFETPLQERIVPIVSKDYANRSTNASKTYIGSSALSNPAIVGISIGSFAFILVVVAAFYFFFKIKKDTAESKSMQPKVEQSSSESGSNRVEVPDNGQCEMDAVPTLRELNGSEVYMHEVDAWHAAEVAGSTPLPSGAHEMST</sequence>
<protein>
    <recommendedName>
        <fullName evidence="4">Peptidase A1 domain-containing protein</fullName>
    </recommendedName>
</protein>
<dbReference type="InterPro" id="IPR001461">
    <property type="entry name" value="Aspartic_peptidase_A1"/>
</dbReference>
<comment type="similarity">
    <text evidence="1">Belongs to the peptidase A1 family.</text>
</comment>
<organism evidence="5 6">
    <name type="scientific">Periconia digitata</name>
    <dbReference type="NCBI Taxonomy" id="1303443"/>
    <lineage>
        <taxon>Eukaryota</taxon>
        <taxon>Fungi</taxon>
        <taxon>Dikarya</taxon>
        <taxon>Ascomycota</taxon>
        <taxon>Pezizomycotina</taxon>
        <taxon>Dothideomycetes</taxon>
        <taxon>Pleosporomycetidae</taxon>
        <taxon>Pleosporales</taxon>
        <taxon>Massarineae</taxon>
        <taxon>Periconiaceae</taxon>
        <taxon>Periconia</taxon>
    </lineage>
</organism>
<keyword evidence="3" id="KW-0812">Transmembrane</keyword>
<evidence type="ECO:0000256" key="2">
    <source>
        <dbReference type="SAM" id="MobiDB-lite"/>
    </source>
</evidence>
<keyword evidence="6" id="KW-1185">Reference proteome</keyword>
<evidence type="ECO:0000256" key="1">
    <source>
        <dbReference type="ARBA" id="ARBA00007447"/>
    </source>
</evidence>
<evidence type="ECO:0000313" key="6">
    <source>
        <dbReference type="Proteomes" id="UP001152607"/>
    </source>
</evidence>
<dbReference type="Proteomes" id="UP001152607">
    <property type="component" value="Unassembled WGS sequence"/>
</dbReference>
<dbReference type="GO" id="GO:0006508">
    <property type="term" value="P:proteolysis"/>
    <property type="evidence" value="ECO:0007669"/>
    <property type="project" value="InterPro"/>
</dbReference>
<keyword evidence="3" id="KW-0472">Membrane</keyword>
<feature type="domain" description="Peptidase A1" evidence="4">
    <location>
        <begin position="26"/>
        <end position="376"/>
    </location>
</feature>
<feature type="transmembrane region" description="Helical" evidence="3">
    <location>
        <begin position="417"/>
        <end position="440"/>
    </location>
</feature>
<name>A0A9W4U7D4_9PLEO</name>
<dbReference type="AlphaFoldDB" id="A0A9W4U7D4"/>